<evidence type="ECO:0000256" key="1">
    <source>
        <dbReference type="SAM" id="MobiDB-lite"/>
    </source>
</evidence>
<reference evidence="2 3" key="1">
    <citation type="submission" date="2016-05" db="EMBL/GenBank/DDBJ databases">
        <title>A degradative enzymes factory behind the ericoid mycorrhizal symbiosis.</title>
        <authorList>
            <consortium name="DOE Joint Genome Institute"/>
            <person name="Martino E."/>
            <person name="Morin E."/>
            <person name="Grelet G."/>
            <person name="Kuo A."/>
            <person name="Kohler A."/>
            <person name="Daghino S."/>
            <person name="Barry K."/>
            <person name="Choi C."/>
            <person name="Cichocki N."/>
            <person name="Clum A."/>
            <person name="Copeland A."/>
            <person name="Hainaut M."/>
            <person name="Haridas S."/>
            <person name="Labutti K."/>
            <person name="Lindquist E."/>
            <person name="Lipzen A."/>
            <person name="Khouja H.-R."/>
            <person name="Murat C."/>
            <person name="Ohm R."/>
            <person name="Olson A."/>
            <person name="Spatafora J."/>
            <person name="Veneault-Fourrey C."/>
            <person name="Henrissat B."/>
            <person name="Grigoriev I."/>
            <person name="Martin F."/>
            <person name="Perotto S."/>
        </authorList>
    </citation>
    <scope>NUCLEOTIDE SEQUENCE [LARGE SCALE GENOMIC DNA]</scope>
    <source>
        <strain evidence="2 3">UAMH 7357</strain>
    </source>
</reference>
<dbReference type="AlphaFoldDB" id="A0A2J6PKB8"/>
<dbReference type="Proteomes" id="UP000235672">
    <property type="component" value="Unassembled WGS sequence"/>
</dbReference>
<feature type="region of interest" description="Disordered" evidence="1">
    <location>
        <begin position="26"/>
        <end position="45"/>
    </location>
</feature>
<feature type="region of interest" description="Disordered" evidence="1">
    <location>
        <begin position="119"/>
        <end position="152"/>
    </location>
</feature>
<feature type="region of interest" description="Disordered" evidence="1">
    <location>
        <begin position="294"/>
        <end position="345"/>
    </location>
</feature>
<proteinExistence type="predicted"/>
<evidence type="ECO:0000313" key="2">
    <source>
        <dbReference type="EMBL" id="PMD14454.1"/>
    </source>
</evidence>
<sequence>MGLPGHPKHVLKPGEAAFDPLELDSLLQSTTSPDHSPEPVPIKPQPLTYTTVGSVVNPNAVPQFSAPNRIQREGANRRPLHTLLGTSRYESMLQARNAAPALPSLNMANSMLYAQQIARSPVRSTSSPSASSTSAPGISSPPTVSDNPGPLGKQEEIALMRNLLSHELQVHPVNVPDSTDSPNVSRKHTSSATLPSRGIYTVKDLIDEHNRSNSVPGSVQGLEKMQTLQRLAKFDNPMRELARTRLSEFSVLKSQTEGTLDGYTSAEMLLHNQIGISKTSTPYNAAGELDRAYKFPPPGIAQPSTAESDFSLPRRSSEATPAPTRPGYPEPLTAGPPGQRQIPIQPSTSYNELWANECGTQTYNAYGSGAVTSPWGTGYNYHPSMQAEFFKAHTGHANSKLVDTLDPTAAAKYYTSGFPTDMTGYYQPLSEENARHMKEGPAHLLPKAVKDACRDARTTELLSEGHRRYNQMNADDYFAELIALKAYDDIKKQNPYGAIGPPKKKILLPVETKPITEEEMKEKSIPELIAPALESCWGSLASYRSVNCPGSYNDLNKTATCADFLIDAEEEGNKSYFGEDWGKPLKKSAVDASADWDE</sequence>
<dbReference type="STRING" id="1745343.A0A2J6PKB8"/>
<feature type="compositionally biased region" description="Low complexity" evidence="1">
    <location>
        <begin position="119"/>
        <end position="143"/>
    </location>
</feature>
<keyword evidence="3" id="KW-1185">Reference proteome</keyword>
<protein>
    <submittedName>
        <fullName evidence="2">Uncharacterized protein</fullName>
    </submittedName>
</protein>
<dbReference type="EMBL" id="KZ613522">
    <property type="protein sequence ID" value="PMD14454.1"/>
    <property type="molecule type" value="Genomic_DNA"/>
</dbReference>
<dbReference type="OrthoDB" id="10251048at2759"/>
<evidence type="ECO:0000313" key="3">
    <source>
        <dbReference type="Proteomes" id="UP000235672"/>
    </source>
</evidence>
<accession>A0A2J6PKB8</accession>
<gene>
    <name evidence="2" type="ORF">NA56DRAFT_378487</name>
</gene>
<organism evidence="2 3">
    <name type="scientific">Hyaloscypha hepaticicola</name>
    <dbReference type="NCBI Taxonomy" id="2082293"/>
    <lineage>
        <taxon>Eukaryota</taxon>
        <taxon>Fungi</taxon>
        <taxon>Dikarya</taxon>
        <taxon>Ascomycota</taxon>
        <taxon>Pezizomycotina</taxon>
        <taxon>Leotiomycetes</taxon>
        <taxon>Helotiales</taxon>
        <taxon>Hyaloscyphaceae</taxon>
        <taxon>Hyaloscypha</taxon>
    </lineage>
</organism>
<name>A0A2J6PKB8_9HELO</name>
<feature type="compositionally biased region" description="Low complexity" evidence="1">
    <location>
        <begin position="335"/>
        <end position="345"/>
    </location>
</feature>